<name>A0A5R9J8X7_9PROT</name>
<dbReference type="OrthoDB" id="9815847at2"/>
<keyword evidence="4" id="KW-1185">Reference proteome</keyword>
<organism evidence="3 4">
    <name type="scientific">Lichenicoccus roseus</name>
    <dbReference type="NCBI Taxonomy" id="2683649"/>
    <lineage>
        <taxon>Bacteria</taxon>
        <taxon>Pseudomonadati</taxon>
        <taxon>Pseudomonadota</taxon>
        <taxon>Alphaproteobacteria</taxon>
        <taxon>Acetobacterales</taxon>
        <taxon>Acetobacteraceae</taxon>
        <taxon>Lichenicoccus</taxon>
    </lineage>
</organism>
<evidence type="ECO:0000256" key="1">
    <source>
        <dbReference type="ARBA" id="ARBA00022748"/>
    </source>
</evidence>
<dbReference type="AlphaFoldDB" id="A0A5R9J8X7"/>
<sequence length="239" mass="25688">MIWLPILLLTVAVLLPCVLALRKRPGLRDRHEAALELHRSQLQELDRDRASGLIAESEHASARLEIQRRLLAEADRGSETARAGGRAPVIVMLALVPVAAVALYLSEGHPGMPAQPEAVRMSQADARLQEDAQLIGMLKAQLAKLPAGSPQARQGYILLGQAEATQGDWAGAAVAWRQALDDGPFEATLAAQVAEAQARGDGVVSPQTAALFRRALDAAPKDASWRLLAEQRIAQSEHH</sequence>
<comment type="caution">
    <text evidence="3">The sequence shown here is derived from an EMBL/GenBank/DDBJ whole genome shotgun (WGS) entry which is preliminary data.</text>
</comment>
<reference evidence="3 4" key="1">
    <citation type="submission" date="2019-05" db="EMBL/GenBank/DDBJ databases">
        <authorList>
            <person name="Pankratov T."/>
            <person name="Grouzdev D."/>
        </authorList>
    </citation>
    <scope>NUCLEOTIDE SEQUENCE [LARGE SCALE GENOMIC DNA]</scope>
    <source>
        <strain evidence="3 4">KEBCLARHB70R</strain>
    </source>
</reference>
<proteinExistence type="predicted"/>
<keyword evidence="2" id="KW-0812">Transmembrane</keyword>
<keyword evidence="2" id="KW-0472">Membrane</keyword>
<keyword evidence="2" id="KW-1133">Transmembrane helix</keyword>
<dbReference type="RefSeq" id="WP_138324298.1">
    <property type="nucleotide sequence ID" value="NZ_VCDI01000001.1"/>
</dbReference>
<feature type="transmembrane region" description="Helical" evidence="2">
    <location>
        <begin position="87"/>
        <end position="105"/>
    </location>
</feature>
<dbReference type="NCBIfam" id="TIGR03142">
    <property type="entry name" value="cytochro_ccmI"/>
    <property type="match status" value="1"/>
</dbReference>
<gene>
    <name evidence="3" type="primary">ccmI</name>
    <name evidence="3" type="ORF">FE263_02175</name>
</gene>
<dbReference type="GO" id="GO:0017004">
    <property type="term" value="P:cytochrome complex assembly"/>
    <property type="evidence" value="ECO:0007669"/>
    <property type="project" value="UniProtKB-KW"/>
</dbReference>
<accession>A0A5R9J8X7</accession>
<evidence type="ECO:0000256" key="2">
    <source>
        <dbReference type="SAM" id="Phobius"/>
    </source>
</evidence>
<dbReference type="EMBL" id="VCDI01000001">
    <property type="protein sequence ID" value="TLU74045.1"/>
    <property type="molecule type" value="Genomic_DNA"/>
</dbReference>
<dbReference type="Gene3D" id="1.25.40.10">
    <property type="entry name" value="Tetratricopeptide repeat domain"/>
    <property type="match status" value="1"/>
</dbReference>
<evidence type="ECO:0000313" key="3">
    <source>
        <dbReference type="EMBL" id="TLU74045.1"/>
    </source>
</evidence>
<evidence type="ECO:0000313" key="4">
    <source>
        <dbReference type="Proteomes" id="UP000305654"/>
    </source>
</evidence>
<keyword evidence="1" id="KW-0201">Cytochrome c-type biogenesis</keyword>
<dbReference type="InterPro" id="IPR011990">
    <property type="entry name" value="TPR-like_helical_dom_sf"/>
</dbReference>
<protein>
    <submittedName>
        <fullName evidence="3">C-type cytochrome biogenesis protein CcmI</fullName>
    </submittedName>
</protein>
<dbReference type="Proteomes" id="UP000305654">
    <property type="component" value="Unassembled WGS sequence"/>
</dbReference>
<dbReference type="InterPro" id="IPR017560">
    <property type="entry name" value="Cyt_c_biogenesis_CcmI"/>
</dbReference>